<accession>A0A8X6L7G4</accession>
<sequence>MFDVAPGKNSHGEEEAIGEKQGPAELGDQFSNVPICPSRPYEHSIANGGDFSSPGKAPLGGGGDSLYQNVSGPPVDPKQNGPSAPETEGNVMYENMPFHRQGPVPSFPSARMRQSLPADFSRAYQNVLYCRQDYNPQQQQQWNNSDQRWMSGGSMKREPCPQHGVVPDSPEWAEVLPHPRKNGGSSQKCPNPSSVIYADLALPFHQAQPVSKQLTKYATLKFTSEAAKGKFLFNGWVILRQP</sequence>
<evidence type="ECO:0000256" key="1">
    <source>
        <dbReference type="SAM" id="MobiDB-lite"/>
    </source>
</evidence>
<reference evidence="2" key="1">
    <citation type="submission" date="2020-07" db="EMBL/GenBank/DDBJ databases">
        <title>Multicomponent nature underlies the extraordinary mechanical properties of spider dragline silk.</title>
        <authorList>
            <person name="Kono N."/>
            <person name="Nakamura H."/>
            <person name="Mori M."/>
            <person name="Yoshida Y."/>
            <person name="Ohtoshi R."/>
            <person name="Malay A.D."/>
            <person name="Moran D.A.P."/>
            <person name="Tomita M."/>
            <person name="Numata K."/>
            <person name="Arakawa K."/>
        </authorList>
    </citation>
    <scope>NUCLEOTIDE SEQUENCE</scope>
</reference>
<name>A0A8X6L7G4_TRICU</name>
<gene>
    <name evidence="2" type="primary">AVEN_144754_1</name>
    <name evidence="2" type="ORF">TNCT_489462</name>
</gene>
<dbReference type="Proteomes" id="UP000887116">
    <property type="component" value="Unassembled WGS sequence"/>
</dbReference>
<organism evidence="2 3">
    <name type="scientific">Trichonephila clavata</name>
    <name type="common">Joro spider</name>
    <name type="synonym">Nephila clavata</name>
    <dbReference type="NCBI Taxonomy" id="2740835"/>
    <lineage>
        <taxon>Eukaryota</taxon>
        <taxon>Metazoa</taxon>
        <taxon>Ecdysozoa</taxon>
        <taxon>Arthropoda</taxon>
        <taxon>Chelicerata</taxon>
        <taxon>Arachnida</taxon>
        <taxon>Araneae</taxon>
        <taxon>Araneomorphae</taxon>
        <taxon>Entelegynae</taxon>
        <taxon>Araneoidea</taxon>
        <taxon>Nephilidae</taxon>
        <taxon>Trichonephila</taxon>
    </lineage>
</organism>
<protein>
    <submittedName>
        <fullName evidence="2">Uncharacterized protein</fullName>
    </submittedName>
</protein>
<feature type="region of interest" description="Disordered" evidence="1">
    <location>
        <begin position="138"/>
        <end position="163"/>
    </location>
</feature>
<proteinExistence type="predicted"/>
<evidence type="ECO:0000313" key="3">
    <source>
        <dbReference type="Proteomes" id="UP000887116"/>
    </source>
</evidence>
<feature type="region of interest" description="Disordered" evidence="1">
    <location>
        <begin position="1"/>
        <end position="88"/>
    </location>
</feature>
<dbReference type="EMBL" id="BMAO01024984">
    <property type="protein sequence ID" value="GFQ99304.1"/>
    <property type="molecule type" value="Genomic_DNA"/>
</dbReference>
<comment type="caution">
    <text evidence="2">The sequence shown here is derived from an EMBL/GenBank/DDBJ whole genome shotgun (WGS) entry which is preliminary data.</text>
</comment>
<evidence type="ECO:0000313" key="2">
    <source>
        <dbReference type="EMBL" id="GFQ99304.1"/>
    </source>
</evidence>
<keyword evidence="3" id="KW-1185">Reference proteome</keyword>
<dbReference type="AlphaFoldDB" id="A0A8X6L7G4"/>
<dbReference type="OrthoDB" id="6435953at2759"/>